<dbReference type="SMART" id="SM00883">
    <property type="entry name" value="Cpn10"/>
    <property type="match status" value="1"/>
</dbReference>
<evidence type="ECO:0000256" key="1">
    <source>
        <dbReference type="ARBA" id="ARBA00023186"/>
    </source>
</evidence>
<dbReference type="InParanoid" id="A0A1Z5JA42"/>
<evidence type="ECO:0008006" key="6">
    <source>
        <dbReference type="Google" id="ProtNLM"/>
    </source>
</evidence>
<comment type="caution">
    <text evidence="4">The sequence shown here is derived from an EMBL/GenBank/DDBJ whole genome shotgun (WGS) entry which is preliminary data.</text>
</comment>
<keyword evidence="3" id="KW-0732">Signal</keyword>
<dbReference type="SUPFAM" id="SSF50129">
    <property type="entry name" value="GroES-like"/>
    <property type="match status" value="1"/>
</dbReference>
<dbReference type="Pfam" id="PF00166">
    <property type="entry name" value="Cpn10"/>
    <property type="match status" value="1"/>
</dbReference>
<organism evidence="4 5">
    <name type="scientific">Fistulifera solaris</name>
    <name type="common">Oleaginous diatom</name>
    <dbReference type="NCBI Taxonomy" id="1519565"/>
    <lineage>
        <taxon>Eukaryota</taxon>
        <taxon>Sar</taxon>
        <taxon>Stramenopiles</taxon>
        <taxon>Ochrophyta</taxon>
        <taxon>Bacillariophyta</taxon>
        <taxon>Bacillariophyceae</taxon>
        <taxon>Bacillariophycidae</taxon>
        <taxon>Naviculales</taxon>
        <taxon>Naviculaceae</taxon>
        <taxon>Fistulifera</taxon>
    </lineage>
</organism>
<dbReference type="EMBL" id="BDSP01000022">
    <property type="protein sequence ID" value="GAX10688.1"/>
    <property type="molecule type" value="Genomic_DNA"/>
</dbReference>
<reference evidence="4 5" key="1">
    <citation type="journal article" date="2015" name="Plant Cell">
        <title>Oil accumulation by the oleaginous diatom Fistulifera solaris as revealed by the genome and transcriptome.</title>
        <authorList>
            <person name="Tanaka T."/>
            <person name="Maeda Y."/>
            <person name="Veluchamy A."/>
            <person name="Tanaka M."/>
            <person name="Abida H."/>
            <person name="Marechal E."/>
            <person name="Bowler C."/>
            <person name="Muto M."/>
            <person name="Sunaga Y."/>
            <person name="Tanaka M."/>
            <person name="Yoshino T."/>
            <person name="Taniguchi T."/>
            <person name="Fukuda Y."/>
            <person name="Nemoto M."/>
            <person name="Matsumoto M."/>
            <person name="Wong P.S."/>
            <person name="Aburatani S."/>
            <person name="Fujibuchi W."/>
        </authorList>
    </citation>
    <scope>NUCLEOTIDE SEQUENCE [LARGE SCALE GENOMIC DNA]</scope>
    <source>
        <strain evidence="4 5">JPCC DA0580</strain>
    </source>
</reference>
<dbReference type="PRINTS" id="PR00297">
    <property type="entry name" value="CHAPERONIN10"/>
</dbReference>
<dbReference type="Proteomes" id="UP000198406">
    <property type="component" value="Unassembled WGS sequence"/>
</dbReference>
<dbReference type="CDD" id="cd00320">
    <property type="entry name" value="cpn10"/>
    <property type="match status" value="1"/>
</dbReference>
<sequence length="156" mass="17193">MPRPSRLSLALLLVAVTETAWALASSRFKTEMKGGAGVGRLIVNDNVDQWECHYDMFLVERIQGRPKLDSGLFLPNEDLPRLHLCRVIAMGPGREEENGLVAPMPDVKIGDIVVAKNPWGIGPKDEETTDGRKYSFMRSQDLAAVISGGVDEDDIM</sequence>
<dbReference type="GO" id="GO:0005524">
    <property type="term" value="F:ATP binding"/>
    <property type="evidence" value="ECO:0007669"/>
    <property type="project" value="InterPro"/>
</dbReference>
<dbReference type="OrthoDB" id="184876at2759"/>
<comment type="similarity">
    <text evidence="2">Belongs to the GroES chaperonin family.</text>
</comment>
<feature type="chain" id="PRO_5012351333" description="Chaperonin GroES" evidence="3">
    <location>
        <begin position="23"/>
        <end position="156"/>
    </location>
</feature>
<evidence type="ECO:0000256" key="3">
    <source>
        <dbReference type="SAM" id="SignalP"/>
    </source>
</evidence>
<dbReference type="InterPro" id="IPR020818">
    <property type="entry name" value="Chaperonin_GroES"/>
</dbReference>
<name>A0A1Z5JA42_FISSO</name>
<proteinExistence type="inferred from homology"/>
<evidence type="ECO:0000313" key="4">
    <source>
        <dbReference type="EMBL" id="GAX10688.1"/>
    </source>
</evidence>
<feature type="signal peptide" evidence="3">
    <location>
        <begin position="1"/>
        <end position="22"/>
    </location>
</feature>
<evidence type="ECO:0000256" key="2">
    <source>
        <dbReference type="RuleBase" id="RU003479"/>
    </source>
</evidence>
<evidence type="ECO:0000313" key="5">
    <source>
        <dbReference type="Proteomes" id="UP000198406"/>
    </source>
</evidence>
<protein>
    <recommendedName>
        <fullName evidence="6">Chaperonin GroES</fullName>
    </recommendedName>
</protein>
<accession>A0A1Z5JA42</accession>
<dbReference type="AlphaFoldDB" id="A0A1Z5JA42"/>
<dbReference type="InterPro" id="IPR037124">
    <property type="entry name" value="Chaperonin_GroES_sf"/>
</dbReference>
<keyword evidence="5" id="KW-1185">Reference proteome</keyword>
<dbReference type="GO" id="GO:0044183">
    <property type="term" value="F:protein folding chaperone"/>
    <property type="evidence" value="ECO:0007669"/>
    <property type="project" value="InterPro"/>
</dbReference>
<keyword evidence="1 2" id="KW-0143">Chaperone</keyword>
<dbReference type="Gene3D" id="2.30.33.40">
    <property type="entry name" value="GroES chaperonin"/>
    <property type="match status" value="1"/>
</dbReference>
<dbReference type="InterPro" id="IPR011032">
    <property type="entry name" value="GroES-like_sf"/>
</dbReference>
<gene>
    <name evidence="4" type="ORF">FisN_14Lh201</name>
</gene>